<evidence type="ECO:0000256" key="1">
    <source>
        <dbReference type="SAM" id="MobiDB-lite"/>
    </source>
</evidence>
<protein>
    <submittedName>
        <fullName evidence="2">Leucine-rich repeat extensin-like protein 7</fullName>
    </submittedName>
</protein>
<feature type="compositionally biased region" description="Polar residues" evidence="1">
    <location>
        <begin position="36"/>
        <end position="56"/>
    </location>
</feature>
<dbReference type="EMBL" id="JANAVB010031114">
    <property type="protein sequence ID" value="KAJ6812413.1"/>
    <property type="molecule type" value="Genomic_DNA"/>
</dbReference>
<feature type="compositionally biased region" description="Polar residues" evidence="1">
    <location>
        <begin position="15"/>
        <end position="28"/>
    </location>
</feature>
<reference evidence="2" key="1">
    <citation type="journal article" date="2023" name="GigaByte">
        <title>Genome assembly of the bearded iris, Iris pallida Lam.</title>
        <authorList>
            <person name="Bruccoleri R.E."/>
            <person name="Oakeley E.J."/>
            <person name="Faust A.M.E."/>
            <person name="Altorfer M."/>
            <person name="Dessus-Babus S."/>
            <person name="Burckhardt D."/>
            <person name="Oertli M."/>
            <person name="Naumann U."/>
            <person name="Petersen F."/>
            <person name="Wong J."/>
        </authorList>
    </citation>
    <scope>NUCLEOTIDE SEQUENCE</scope>
    <source>
        <strain evidence="2">GSM-AAB239-AS_SAM_17_03QT</strain>
    </source>
</reference>
<evidence type="ECO:0000313" key="2">
    <source>
        <dbReference type="EMBL" id="KAJ6812413.1"/>
    </source>
</evidence>
<name>A0AAX6F8A8_IRIPA</name>
<feature type="region of interest" description="Disordered" evidence="1">
    <location>
        <begin position="1"/>
        <end position="98"/>
    </location>
</feature>
<feature type="compositionally biased region" description="Polar residues" evidence="1">
    <location>
        <begin position="71"/>
        <end position="80"/>
    </location>
</feature>
<dbReference type="AlphaFoldDB" id="A0AAX6F8A8"/>
<accession>A0AAX6F8A8</accession>
<comment type="caution">
    <text evidence="2">The sequence shown here is derived from an EMBL/GenBank/DDBJ whole genome shotgun (WGS) entry which is preliminary data.</text>
</comment>
<feature type="region of interest" description="Disordered" evidence="1">
    <location>
        <begin position="120"/>
        <end position="148"/>
    </location>
</feature>
<organism evidence="2 3">
    <name type="scientific">Iris pallida</name>
    <name type="common">Sweet iris</name>
    <dbReference type="NCBI Taxonomy" id="29817"/>
    <lineage>
        <taxon>Eukaryota</taxon>
        <taxon>Viridiplantae</taxon>
        <taxon>Streptophyta</taxon>
        <taxon>Embryophyta</taxon>
        <taxon>Tracheophyta</taxon>
        <taxon>Spermatophyta</taxon>
        <taxon>Magnoliopsida</taxon>
        <taxon>Liliopsida</taxon>
        <taxon>Asparagales</taxon>
        <taxon>Iridaceae</taxon>
        <taxon>Iridoideae</taxon>
        <taxon>Irideae</taxon>
        <taxon>Iris</taxon>
    </lineage>
</organism>
<gene>
    <name evidence="2" type="ORF">M6B38_149280</name>
</gene>
<evidence type="ECO:0000313" key="3">
    <source>
        <dbReference type="Proteomes" id="UP001140949"/>
    </source>
</evidence>
<sequence>MSLTTTLPAPAMTNIAPSTVYTGPQPLQTRPRHKTVSGQRQHPHTPSSDQSFLINPTPQPVPSASHRRTNRALSSPFTTITPPPQHQTHTKQKKQNRLPIIRLADVSFASVTRRRRAALIKERHDKNRSAATAPCSPLSEPDHRSAEP</sequence>
<dbReference type="Proteomes" id="UP001140949">
    <property type="component" value="Unassembled WGS sequence"/>
</dbReference>
<proteinExistence type="predicted"/>
<reference evidence="2" key="2">
    <citation type="submission" date="2023-04" db="EMBL/GenBank/DDBJ databases">
        <authorList>
            <person name="Bruccoleri R.E."/>
            <person name="Oakeley E.J."/>
            <person name="Faust A.-M."/>
            <person name="Dessus-Babus S."/>
            <person name="Altorfer M."/>
            <person name="Burckhardt D."/>
            <person name="Oertli M."/>
            <person name="Naumann U."/>
            <person name="Petersen F."/>
            <person name="Wong J."/>
        </authorList>
    </citation>
    <scope>NUCLEOTIDE SEQUENCE</scope>
    <source>
        <strain evidence="2">GSM-AAB239-AS_SAM_17_03QT</strain>
        <tissue evidence="2">Leaf</tissue>
    </source>
</reference>
<keyword evidence="3" id="KW-1185">Reference proteome</keyword>